<reference evidence="6 7" key="1">
    <citation type="submission" date="2015-10" db="EMBL/GenBank/DDBJ databases">
        <title>Metagenome-Assembled Genomes uncover a global brackish microbiome.</title>
        <authorList>
            <person name="Hugerth L.W."/>
            <person name="Larsson J."/>
            <person name="Alneberg J."/>
            <person name="Lindh M.V."/>
            <person name="Legrand C."/>
            <person name="Pinhassi J."/>
            <person name="Andersson A.F."/>
        </authorList>
    </citation>
    <scope>NUCLEOTIDE SEQUENCE [LARGE SCALE GENOMIC DNA]</scope>
    <source>
        <strain evidence="6">BACL6 MAG-120924-bin43</strain>
    </source>
</reference>
<comment type="caution">
    <text evidence="6">The sequence shown here is derived from an EMBL/GenBank/DDBJ whole genome shotgun (WGS) entry which is preliminary data.</text>
</comment>
<keyword evidence="3" id="KW-0804">Transcription</keyword>
<dbReference type="Pfam" id="PF00440">
    <property type="entry name" value="TetR_N"/>
    <property type="match status" value="1"/>
</dbReference>
<accession>A0A0R2QK66</accession>
<evidence type="ECO:0000313" key="7">
    <source>
        <dbReference type="Proteomes" id="UP000051017"/>
    </source>
</evidence>
<evidence type="ECO:0000259" key="5">
    <source>
        <dbReference type="PROSITE" id="PS50977"/>
    </source>
</evidence>
<keyword evidence="2 4" id="KW-0238">DNA-binding</keyword>
<proteinExistence type="predicted"/>
<dbReference type="Gene3D" id="1.10.357.10">
    <property type="entry name" value="Tetracycline Repressor, domain 2"/>
    <property type="match status" value="1"/>
</dbReference>
<evidence type="ECO:0000256" key="3">
    <source>
        <dbReference type="ARBA" id="ARBA00023163"/>
    </source>
</evidence>
<dbReference type="GO" id="GO:0000976">
    <property type="term" value="F:transcription cis-regulatory region binding"/>
    <property type="evidence" value="ECO:0007669"/>
    <property type="project" value="TreeGrafter"/>
</dbReference>
<keyword evidence="1" id="KW-0805">Transcription regulation</keyword>
<protein>
    <recommendedName>
        <fullName evidence="5">HTH tetR-type domain-containing protein</fullName>
    </recommendedName>
</protein>
<dbReference type="GO" id="GO:0003700">
    <property type="term" value="F:DNA-binding transcription factor activity"/>
    <property type="evidence" value="ECO:0007669"/>
    <property type="project" value="TreeGrafter"/>
</dbReference>
<dbReference type="PROSITE" id="PS50977">
    <property type="entry name" value="HTH_TETR_2"/>
    <property type="match status" value="1"/>
</dbReference>
<dbReference type="InterPro" id="IPR050109">
    <property type="entry name" value="HTH-type_TetR-like_transc_reg"/>
</dbReference>
<evidence type="ECO:0000313" key="6">
    <source>
        <dbReference type="EMBL" id="KRO49488.1"/>
    </source>
</evidence>
<dbReference type="Proteomes" id="UP000051017">
    <property type="component" value="Unassembled WGS sequence"/>
</dbReference>
<dbReference type="GO" id="GO:0045892">
    <property type="term" value="P:negative regulation of DNA-templated transcription"/>
    <property type="evidence" value="ECO:0007669"/>
    <property type="project" value="UniProtKB-ARBA"/>
</dbReference>
<dbReference type="FunFam" id="1.10.10.60:FF:000141">
    <property type="entry name" value="TetR family transcriptional regulator"/>
    <property type="match status" value="1"/>
</dbReference>
<dbReference type="PANTHER" id="PTHR30055">
    <property type="entry name" value="HTH-TYPE TRANSCRIPTIONAL REGULATOR RUTR"/>
    <property type="match status" value="1"/>
</dbReference>
<dbReference type="EMBL" id="LIBJ01000007">
    <property type="protein sequence ID" value="KRO49488.1"/>
    <property type="molecule type" value="Genomic_DNA"/>
</dbReference>
<dbReference type="SUPFAM" id="SSF46689">
    <property type="entry name" value="Homeodomain-like"/>
    <property type="match status" value="1"/>
</dbReference>
<dbReference type="InterPro" id="IPR023772">
    <property type="entry name" value="DNA-bd_HTH_TetR-type_CS"/>
</dbReference>
<sequence length="198" mass="21578">MSTRLPAHERKDQILDVALKVFATKGFHESSMNDIAEMAGVTKPVVYQHFESKRALFLALIEDAGTQMINEITKATVQVTGGRQQAERGTVAFFRWASADQNRFKFLFDSGTRNDTEFASAVRRVVDNSANAIAPLIAIDLDASHLRTLAHGVIGASEGVVRHLLDNNIAFDPDVIGKQVADLVWAGLRGVGRDSSGD</sequence>
<feature type="DNA-binding region" description="H-T-H motif" evidence="4">
    <location>
        <begin position="31"/>
        <end position="50"/>
    </location>
</feature>
<gene>
    <name evidence="6" type="ORF">ABR75_00880</name>
</gene>
<feature type="domain" description="HTH tetR-type" evidence="5">
    <location>
        <begin position="8"/>
        <end position="68"/>
    </location>
</feature>
<dbReference type="InterPro" id="IPR001647">
    <property type="entry name" value="HTH_TetR"/>
</dbReference>
<dbReference type="AlphaFoldDB" id="A0A0R2QK66"/>
<evidence type="ECO:0000256" key="4">
    <source>
        <dbReference type="PROSITE-ProRule" id="PRU00335"/>
    </source>
</evidence>
<dbReference type="PROSITE" id="PS01081">
    <property type="entry name" value="HTH_TETR_1"/>
    <property type="match status" value="1"/>
</dbReference>
<dbReference type="InterPro" id="IPR009057">
    <property type="entry name" value="Homeodomain-like_sf"/>
</dbReference>
<dbReference type="InterPro" id="IPR036271">
    <property type="entry name" value="Tet_transcr_reg_TetR-rel_C_sf"/>
</dbReference>
<evidence type="ECO:0000256" key="1">
    <source>
        <dbReference type="ARBA" id="ARBA00023015"/>
    </source>
</evidence>
<organism evidence="6 7">
    <name type="scientific">Acidimicrobiia bacterium BACL6 MAG-120924-bin43</name>
    <dbReference type="NCBI Taxonomy" id="1655583"/>
    <lineage>
        <taxon>Bacteria</taxon>
        <taxon>Bacillati</taxon>
        <taxon>Actinomycetota</taxon>
        <taxon>Acidimicrobiia</taxon>
        <taxon>acIV cluster</taxon>
    </lineage>
</organism>
<evidence type="ECO:0000256" key="2">
    <source>
        <dbReference type="ARBA" id="ARBA00023125"/>
    </source>
</evidence>
<dbReference type="SUPFAM" id="SSF48498">
    <property type="entry name" value="Tetracyclin repressor-like, C-terminal domain"/>
    <property type="match status" value="1"/>
</dbReference>
<dbReference type="PRINTS" id="PR00455">
    <property type="entry name" value="HTHTETR"/>
</dbReference>
<name>A0A0R2QK66_9ACTN</name>
<dbReference type="PANTHER" id="PTHR30055:SF160">
    <property type="entry name" value="TRANSCRIPTIONAL REGULATORY PROTEIN (PROBABLY ASNC-FAMILY)-RELATED"/>
    <property type="match status" value="1"/>
</dbReference>